<dbReference type="EC" id="2.6.1.1" evidence="3"/>
<organism evidence="9 10">
    <name type="scientific">Ancylobacter dichloromethanicus</name>
    <dbReference type="NCBI Taxonomy" id="518825"/>
    <lineage>
        <taxon>Bacteria</taxon>
        <taxon>Pseudomonadati</taxon>
        <taxon>Pseudomonadota</taxon>
        <taxon>Alphaproteobacteria</taxon>
        <taxon>Hyphomicrobiales</taxon>
        <taxon>Xanthobacteraceae</taxon>
        <taxon>Ancylobacter</taxon>
    </lineage>
</organism>
<evidence type="ECO:0000256" key="7">
    <source>
        <dbReference type="ARBA" id="ARBA00049185"/>
    </source>
</evidence>
<protein>
    <recommendedName>
        <fullName evidence="3">aspartate transaminase</fullName>
        <ecNumber evidence="3">2.6.1.1</ecNumber>
    </recommendedName>
</protein>
<dbReference type="GO" id="GO:0030170">
    <property type="term" value="F:pyridoxal phosphate binding"/>
    <property type="evidence" value="ECO:0007669"/>
    <property type="project" value="InterPro"/>
</dbReference>
<comment type="cofactor">
    <cofactor evidence="1">
        <name>pyridoxal 5'-phosphate</name>
        <dbReference type="ChEBI" id="CHEBI:597326"/>
    </cofactor>
</comment>
<evidence type="ECO:0000313" key="10">
    <source>
        <dbReference type="Proteomes" id="UP001143370"/>
    </source>
</evidence>
<gene>
    <name evidence="9" type="ORF">GCM10017643_23650</name>
</gene>
<dbReference type="NCBIfam" id="NF004770">
    <property type="entry name" value="PRK06108.1"/>
    <property type="match status" value="1"/>
</dbReference>
<dbReference type="Proteomes" id="UP001143370">
    <property type="component" value="Unassembled WGS sequence"/>
</dbReference>
<evidence type="ECO:0000256" key="5">
    <source>
        <dbReference type="ARBA" id="ARBA00022679"/>
    </source>
</evidence>
<name>A0A9W6MZ23_9HYPH</name>
<dbReference type="GO" id="GO:0004069">
    <property type="term" value="F:L-aspartate:2-oxoglutarate aminotransferase activity"/>
    <property type="evidence" value="ECO:0007669"/>
    <property type="project" value="UniProtKB-EC"/>
</dbReference>
<dbReference type="EMBL" id="BSFJ01000010">
    <property type="protein sequence ID" value="GLK72249.1"/>
    <property type="molecule type" value="Genomic_DNA"/>
</dbReference>
<comment type="similarity">
    <text evidence="2">Belongs to the class-I pyridoxal-phosphate-dependent aminotransferase family.</text>
</comment>
<sequence length="404" mass="44069">MPADTAPLLPTPSLLDHIRPQALSLPESGIVEVMNYGRRHEGLIPLWAGEGDLPTPAFISEAATRSLAAGETFYTWQRGIPELRAAIAGYMHRLYGVAEDPERYYVTGSGMQAIQIALALTLSAGEEILIPSPAWPNAAAAAEVVGARPVFVPFSFDPARGFWLDLGRLESAVTPRTRVIFINSPANPTGFVASHDTLRGVLDIARRHGLWIVADEIYGRFFYEAGEGGPARAPSFHDVMEEEDRILFVQTFSKNWAMTGWRLGWIEAHPSLGPVLENLIQYATSGVAAFMQRAGVAALERGESFVAHQIERARRGRDIVAGGLASSNRVRFASPPGAFYMFFGVEGEVDMRALALRLVDEAGIGLAPGTAFGPGGERYIRMCFARGEAQMSEATDRLVRWLQK</sequence>
<dbReference type="InterPro" id="IPR015424">
    <property type="entry name" value="PyrdxlP-dep_Trfase"/>
</dbReference>
<dbReference type="Gene3D" id="3.90.1150.10">
    <property type="entry name" value="Aspartate Aminotransferase, domain 1"/>
    <property type="match status" value="1"/>
</dbReference>
<evidence type="ECO:0000313" key="9">
    <source>
        <dbReference type="EMBL" id="GLK72249.1"/>
    </source>
</evidence>
<dbReference type="GO" id="GO:0006520">
    <property type="term" value="P:amino acid metabolic process"/>
    <property type="evidence" value="ECO:0007669"/>
    <property type="project" value="InterPro"/>
</dbReference>
<evidence type="ECO:0000259" key="8">
    <source>
        <dbReference type="Pfam" id="PF00155"/>
    </source>
</evidence>
<dbReference type="RefSeq" id="WP_213373558.1">
    <property type="nucleotide sequence ID" value="NZ_BSFJ01000010.1"/>
</dbReference>
<dbReference type="InterPro" id="IPR015422">
    <property type="entry name" value="PyrdxlP-dep_Trfase_small"/>
</dbReference>
<keyword evidence="4 9" id="KW-0032">Aminotransferase</keyword>
<dbReference type="Pfam" id="PF00155">
    <property type="entry name" value="Aminotran_1_2"/>
    <property type="match status" value="1"/>
</dbReference>
<comment type="catalytic activity">
    <reaction evidence="7">
        <text>L-aspartate + 2-oxoglutarate = oxaloacetate + L-glutamate</text>
        <dbReference type="Rhea" id="RHEA:21824"/>
        <dbReference type="ChEBI" id="CHEBI:16452"/>
        <dbReference type="ChEBI" id="CHEBI:16810"/>
        <dbReference type="ChEBI" id="CHEBI:29985"/>
        <dbReference type="ChEBI" id="CHEBI:29991"/>
        <dbReference type="EC" id="2.6.1.1"/>
    </reaction>
</comment>
<keyword evidence="6" id="KW-0663">Pyridoxal phosphate</keyword>
<evidence type="ECO:0000256" key="4">
    <source>
        <dbReference type="ARBA" id="ARBA00022576"/>
    </source>
</evidence>
<proteinExistence type="inferred from homology"/>
<evidence type="ECO:0000256" key="3">
    <source>
        <dbReference type="ARBA" id="ARBA00012753"/>
    </source>
</evidence>
<evidence type="ECO:0000256" key="6">
    <source>
        <dbReference type="ARBA" id="ARBA00022898"/>
    </source>
</evidence>
<comment type="caution">
    <text evidence="9">The sequence shown here is derived from an EMBL/GenBank/DDBJ whole genome shotgun (WGS) entry which is preliminary data.</text>
</comment>
<dbReference type="InterPro" id="IPR004839">
    <property type="entry name" value="Aminotransferase_I/II_large"/>
</dbReference>
<keyword evidence="5" id="KW-0808">Transferase</keyword>
<dbReference type="CDD" id="cd00609">
    <property type="entry name" value="AAT_like"/>
    <property type="match status" value="1"/>
</dbReference>
<dbReference type="SUPFAM" id="SSF53383">
    <property type="entry name" value="PLP-dependent transferases"/>
    <property type="match status" value="1"/>
</dbReference>
<accession>A0A9W6MZ23</accession>
<keyword evidence="10" id="KW-1185">Reference proteome</keyword>
<dbReference type="InterPro" id="IPR050596">
    <property type="entry name" value="AspAT/PAT-like"/>
</dbReference>
<evidence type="ECO:0000256" key="2">
    <source>
        <dbReference type="ARBA" id="ARBA00007441"/>
    </source>
</evidence>
<dbReference type="AlphaFoldDB" id="A0A9W6MZ23"/>
<reference evidence="9" key="2">
    <citation type="submission" date="2023-01" db="EMBL/GenBank/DDBJ databases">
        <authorList>
            <person name="Sun Q."/>
            <person name="Evtushenko L."/>
        </authorList>
    </citation>
    <scope>NUCLEOTIDE SEQUENCE</scope>
    <source>
        <strain evidence="9">VKM B-2484</strain>
    </source>
</reference>
<dbReference type="Gene3D" id="3.40.640.10">
    <property type="entry name" value="Type I PLP-dependent aspartate aminotransferase-like (Major domain)"/>
    <property type="match status" value="1"/>
</dbReference>
<reference evidence="9" key="1">
    <citation type="journal article" date="2014" name="Int. J. Syst. Evol. Microbiol.">
        <title>Complete genome sequence of Corynebacterium casei LMG S-19264T (=DSM 44701T), isolated from a smear-ripened cheese.</title>
        <authorList>
            <consortium name="US DOE Joint Genome Institute (JGI-PGF)"/>
            <person name="Walter F."/>
            <person name="Albersmeier A."/>
            <person name="Kalinowski J."/>
            <person name="Ruckert C."/>
        </authorList>
    </citation>
    <scope>NUCLEOTIDE SEQUENCE</scope>
    <source>
        <strain evidence="9">VKM B-2484</strain>
    </source>
</reference>
<dbReference type="PANTHER" id="PTHR46383">
    <property type="entry name" value="ASPARTATE AMINOTRANSFERASE"/>
    <property type="match status" value="1"/>
</dbReference>
<evidence type="ECO:0000256" key="1">
    <source>
        <dbReference type="ARBA" id="ARBA00001933"/>
    </source>
</evidence>
<feature type="domain" description="Aminotransferase class I/classII large" evidence="8">
    <location>
        <begin position="48"/>
        <end position="397"/>
    </location>
</feature>
<dbReference type="InterPro" id="IPR015421">
    <property type="entry name" value="PyrdxlP-dep_Trfase_major"/>
</dbReference>